<dbReference type="SUPFAM" id="SSF54593">
    <property type="entry name" value="Glyoxalase/Bleomycin resistance protein/Dihydroxybiphenyl dioxygenase"/>
    <property type="match status" value="1"/>
</dbReference>
<dbReference type="PANTHER" id="PTHR35908">
    <property type="entry name" value="HYPOTHETICAL FUSION PROTEIN"/>
    <property type="match status" value="1"/>
</dbReference>
<dbReference type="Pfam" id="PF18029">
    <property type="entry name" value="Glyoxalase_6"/>
    <property type="match status" value="1"/>
</dbReference>
<evidence type="ECO:0000259" key="1">
    <source>
        <dbReference type="Pfam" id="PF18029"/>
    </source>
</evidence>
<evidence type="ECO:0000313" key="2">
    <source>
        <dbReference type="EMBL" id="MBP2417492.1"/>
    </source>
</evidence>
<sequence length="135" mass="15294">MSWQLTIDARDPHALADFWAAALGGELEDNAELIAGVLDRGWAQESDTLVHHGRRYWRDLVAVRGAGPRLLFQRVPEEKAVKNRLHLDLHVGEERIRPEVERLVALGAVEGKEWREVGGHWIAMTDPEGNEFDVE</sequence>
<accession>A0ABS4Z9U3</accession>
<dbReference type="PANTHER" id="PTHR35908:SF1">
    <property type="entry name" value="CONSERVED PROTEIN"/>
    <property type="match status" value="1"/>
</dbReference>
<dbReference type="Gene3D" id="3.10.180.10">
    <property type="entry name" value="2,3-Dihydroxybiphenyl 1,2-Dioxygenase, domain 1"/>
    <property type="match status" value="1"/>
</dbReference>
<protein>
    <recommendedName>
        <fullName evidence="1">Glyoxalase-like domain-containing protein</fullName>
    </recommendedName>
</protein>
<evidence type="ECO:0000313" key="3">
    <source>
        <dbReference type="Proteomes" id="UP000758168"/>
    </source>
</evidence>
<organism evidence="2 3">
    <name type="scientific">Microlunatus capsulatus</name>
    <dbReference type="NCBI Taxonomy" id="99117"/>
    <lineage>
        <taxon>Bacteria</taxon>
        <taxon>Bacillati</taxon>
        <taxon>Actinomycetota</taxon>
        <taxon>Actinomycetes</taxon>
        <taxon>Propionibacteriales</taxon>
        <taxon>Propionibacteriaceae</taxon>
        <taxon>Microlunatus</taxon>
    </lineage>
</organism>
<comment type="caution">
    <text evidence="2">The sequence shown here is derived from an EMBL/GenBank/DDBJ whole genome shotgun (WGS) entry which is preliminary data.</text>
</comment>
<dbReference type="InterPro" id="IPR041581">
    <property type="entry name" value="Glyoxalase_6"/>
</dbReference>
<dbReference type="InterPro" id="IPR029068">
    <property type="entry name" value="Glyas_Bleomycin-R_OHBP_Dase"/>
</dbReference>
<keyword evidence="3" id="KW-1185">Reference proteome</keyword>
<name>A0ABS4Z9U3_9ACTN</name>
<gene>
    <name evidence="2" type="ORF">JOF54_002414</name>
</gene>
<proteinExistence type="predicted"/>
<dbReference type="EMBL" id="JAGIOB010000001">
    <property type="protein sequence ID" value="MBP2417492.1"/>
    <property type="molecule type" value="Genomic_DNA"/>
</dbReference>
<dbReference type="RefSeq" id="WP_307804097.1">
    <property type="nucleotide sequence ID" value="NZ_BAAAMH010000003.1"/>
</dbReference>
<feature type="domain" description="Glyoxalase-like" evidence="1">
    <location>
        <begin position="4"/>
        <end position="134"/>
    </location>
</feature>
<reference evidence="2 3" key="1">
    <citation type="submission" date="2021-03" db="EMBL/GenBank/DDBJ databases">
        <title>Sequencing the genomes of 1000 actinobacteria strains.</title>
        <authorList>
            <person name="Klenk H.-P."/>
        </authorList>
    </citation>
    <scope>NUCLEOTIDE SEQUENCE [LARGE SCALE GENOMIC DNA]</scope>
    <source>
        <strain evidence="2 3">DSM 12936</strain>
    </source>
</reference>
<dbReference type="Proteomes" id="UP000758168">
    <property type="component" value="Unassembled WGS sequence"/>
</dbReference>